<evidence type="ECO:0000313" key="2">
    <source>
        <dbReference type="EMBL" id="BAU01917.1"/>
    </source>
</evidence>
<evidence type="ECO:0000313" key="3">
    <source>
        <dbReference type="Proteomes" id="UP000291084"/>
    </source>
</evidence>
<gene>
    <name evidence="2" type="primary">Vigan.11G127700</name>
    <name evidence="2" type="ORF">VIGAN_11127700</name>
</gene>
<dbReference type="PANTHER" id="PTHR37263:SF2">
    <property type="entry name" value="EXPRESSED PROTEIN"/>
    <property type="match status" value="1"/>
</dbReference>
<sequence length="99" mass="11497">MHLWPTKNLRDSFKISYLRRLEWNNRRMAMEKDQQSSTEQKLLENDNQDNSNGQAPNLLNCEAGSVTSLFHEVLLVLSCCYCCFCCGDYQSEISILVEK</sequence>
<dbReference type="EMBL" id="AP015044">
    <property type="protein sequence ID" value="BAU01917.1"/>
    <property type="molecule type" value="Genomic_DNA"/>
</dbReference>
<name>A0A0S3TAS3_PHAAN</name>
<dbReference type="OrthoDB" id="1927320at2759"/>
<dbReference type="Proteomes" id="UP000291084">
    <property type="component" value="Chromosome 11"/>
</dbReference>
<accession>A0A0S3TAS3</accession>
<keyword evidence="3" id="KW-1185">Reference proteome</keyword>
<dbReference type="PANTHER" id="PTHR37263">
    <property type="entry name" value="EXPRESSED PROTEIN"/>
    <property type="match status" value="1"/>
</dbReference>
<organism evidence="2 3">
    <name type="scientific">Vigna angularis var. angularis</name>
    <dbReference type="NCBI Taxonomy" id="157739"/>
    <lineage>
        <taxon>Eukaryota</taxon>
        <taxon>Viridiplantae</taxon>
        <taxon>Streptophyta</taxon>
        <taxon>Embryophyta</taxon>
        <taxon>Tracheophyta</taxon>
        <taxon>Spermatophyta</taxon>
        <taxon>Magnoliopsida</taxon>
        <taxon>eudicotyledons</taxon>
        <taxon>Gunneridae</taxon>
        <taxon>Pentapetalae</taxon>
        <taxon>rosids</taxon>
        <taxon>fabids</taxon>
        <taxon>Fabales</taxon>
        <taxon>Fabaceae</taxon>
        <taxon>Papilionoideae</taxon>
        <taxon>50 kb inversion clade</taxon>
        <taxon>NPAAA clade</taxon>
        <taxon>indigoferoid/millettioid clade</taxon>
        <taxon>Phaseoleae</taxon>
        <taxon>Vigna</taxon>
    </lineage>
</organism>
<reference evidence="2 3" key="1">
    <citation type="journal article" date="2015" name="Sci. Rep.">
        <title>The power of single molecule real-time sequencing technology in the de novo assembly of a eukaryotic genome.</title>
        <authorList>
            <person name="Sakai H."/>
            <person name="Naito K."/>
            <person name="Ogiso-Tanaka E."/>
            <person name="Takahashi Y."/>
            <person name="Iseki K."/>
            <person name="Muto C."/>
            <person name="Satou K."/>
            <person name="Teruya K."/>
            <person name="Shiroma A."/>
            <person name="Shimoji M."/>
            <person name="Hirano T."/>
            <person name="Itoh T."/>
            <person name="Kaga A."/>
            <person name="Tomooka N."/>
        </authorList>
    </citation>
    <scope>NUCLEOTIDE SEQUENCE [LARGE SCALE GENOMIC DNA]</scope>
    <source>
        <strain evidence="3">cv. Shumari</strain>
    </source>
</reference>
<proteinExistence type="predicted"/>
<dbReference type="AlphaFoldDB" id="A0A0S3TAS3"/>
<feature type="region of interest" description="Disordered" evidence="1">
    <location>
        <begin position="30"/>
        <end position="52"/>
    </location>
</feature>
<protein>
    <submittedName>
        <fullName evidence="2">Uncharacterized protein</fullName>
    </submittedName>
</protein>
<evidence type="ECO:0000256" key="1">
    <source>
        <dbReference type="SAM" id="MobiDB-lite"/>
    </source>
</evidence>